<evidence type="ECO:0000313" key="7">
    <source>
        <dbReference type="Proteomes" id="UP000585474"/>
    </source>
</evidence>
<feature type="compositionally biased region" description="Polar residues" evidence="3">
    <location>
        <begin position="768"/>
        <end position="791"/>
    </location>
</feature>
<accession>A0A7J0H0N1</accession>
<keyword evidence="2" id="KW-0408">Iron</keyword>
<dbReference type="GO" id="GO:0141052">
    <property type="term" value="F:histone H3 demethylase activity"/>
    <property type="evidence" value="ECO:0007669"/>
    <property type="project" value="UniProtKB-ARBA"/>
</dbReference>
<dbReference type="PANTHER" id="PTHR10694:SF33">
    <property type="entry name" value="LYSINE-SPECIFIC DEMETHYLASE 5"/>
    <property type="match status" value="1"/>
</dbReference>
<dbReference type="PANTHER" id="PTHR10694">
    <property type="entry name" value="LYSINE-SPECIFIC DEMETHYLASE"/>
    <property type="match status" value="1"/>
</dbReference>
<dbReference type="EMBL" id="BJWL01000025">
    <property type="protein sequence ID" value="GFZ16592.1"/>
    <property type="molecule type" value="Genomic_DNA"/>
</dbReference>
<evidence type="ECO:0000256" key="1">
    <source>
        <dbReference type="ARBA" id="ARBA00022723"/>
    </source>
</evidence>
<feature type="domain" description="JmjN" evidence="4">
    <location>
        <begin position="110"/>
        <end position="151"/>
    </location>
</feature>
<keyword evidence="7" id="KW-1185">Reference proteome</keyword>
<dbReference type="Pfam" id="PF02928">
    <property type="entry name" value="zf-C5HC2"/>
    <property type="match status" value="1"/>
</dbReference>
<evidence type="ECO:0000256" key="3">
    <source>
        <dbReference type="SAM" id="MobiDB-lite"/>
    </source>
</evidence>
<proteinExistence type="predicted"/>
<dbReference type="Gene3D" id="2.60.120.650">
    <property type="entry name" value="Cupin"/>
    <property type="match status" value="2"/>
</dbReference>
<sequence length="791" mass="88132">MMKQQCSGTAVVEGRVCSSREAKLEFLKLKRLQRMKPEPLTNTTYVSNMITRSGGDALRASASCGTRFHGNANTFSRSGGASNEKDAFSKRNVAKFDLNDLEWTAKIPECPVYCPSKEEFEDPLVYLQKIAPEASRFGICKIVSPLSASVPAGVVLMKEKVGFRFTSRVQPLRLAEWDTDDKVTFFMSGRNYTFRDFEKMANKVFARRYYSGGCLPASYLEKEFWHEIACGKTESVEYACDVDGSAFSSSPKDGLGQSKWNLKKLSRLPKSVLRLLETAIPGVTEPMLYIGMLFSMFAWHVEDHYLYSINYHHCGAAKTWYGIPGHAALDFEKVKHDVPVYKAVQKPGEFVVTFPRAYHAGFSHGFNCGEAVNFAIGDWFPLGSIASRRYALLNRIPLLPHEELLCKEAMLLHTNMELEDPDHSSADLNCHCSIKISFVNLMRFHHRARWCLMKTRAYIGVSPICHGTILCSLCKRDCYVAYLNCSCCLHPVCLRHDITSLDFSCGGDRTLCLREDIFDMEAAAKKFEREKTILCEAQQHFHLKPETVKTQDQIQQPEFGSNPAPIFCSFLEPAEYVSSPNNVQTHNSTNLGDVGSTKLSKDVAPDVYESSQSSISDASLGSQQGNPQKSEYRPVLDQDSDDDSDSEIFRVKRRSSAKVGLWASGFMDWAKAWVGLQPMSTSQVAVQIMREGLKRLKKLQPGGRCQQLTSAKGFSADEFGGTHSKQPSNGASRDRIAGGTTIPISIKFKRTPSKHTEEIGQKRPKVSVLSNLGSGTNNRSVWPTSGASSTT</sequence>
<dbReference type="Pfam" id="PF02375">
    <property type="entry name" value="JmjN"/>
    <property type="match status" value="1"/>
</dbReference>
<dbReference type="SUPFAM" id="SSF51197">
    <property type="entry name" value="Clavaminate synthase-like"/>
    <property type="match status" value="1"/>
</dbReference>
<feature type="domain" description="JmjC" evidence="5">
    <location>
        <begin position="257"/>
        <end position="391"/>
    </location>
</feature>
<dbReference type="GO" id="GO:0046872">
    <property type="term" value="F:metal ion binding"/>
    <property type="evidence" value="ECO:0007669"/>
    <property type="project" value="UniProtKB-KW"/>
</dbReference>
<reference evidence="6 7" key="1">
    <citation type="submission" date="2019-07" db="EMBL/GenBank/DDBJ databases">
        <title>De Novo Assembly of kiwifruit Actinidia rufa.</title>
        <authorList>
            <person name="Sugita-Konishi S."/>
            <person name="Sato K."/>
            <person name="Mori E."/>
            <person name="Abe Y."/>
            <person name="Kisaki G."/>
            <person name="Hamano K."/>
            <person name="Suezawa K."/>
            <person name="Otani M."/>
            <person name="Fukuda T."/>
            <person name="Manabe T."/>
            <person name="Gomi K."/>
            <person name="Tabuchi M."/>
            <person name="Akimitsu K."/>
            <person name="Kataoka I."/>
        </authorList>
    </citation>
    <scope>NUCLEOTIDE SEQUENCE [LARGE SCALE GENOMIC DNA]</scope>
    <source>
        <strain evidence="7">cv. Fuchu</strain>
    </source>
</reference>
<dbReference type="GO" id="GO:0005634">
    <property type="term" value="C:nucleus"/>
    <property type="evidence" value="ECO:0007669"/>
    <property type="project" value="TreeGrafter"/>
</dbReference>
<evidence type="ECO:0000259" key="5">
    <source>
        <dbReference type="PROSITE" id="PS51184"/>
    </source>
</evidence>
<feature type="region of interest" description="Disordered" evidence="3">
    <location>
        <begin position="605"/>
        <end position="648"/>
    </location>
</feature>
<name>A0A7J0H0N1_9ERIC</name>
<gene>
    <name evidence="6" type="ORF">Acr_25g0010010</name>
</gene>
<dbReference type="SMART" id="SM00545">
    <property type="entry name" value="JmjN"/>
    <property type="match status" value="1"/>
</dbReference>
<feature type="compositionally biased region" description="Polar residues" evidence="3">
    <location>
        <begin position="609"/>
        <end position="629"/>
    </location>
</feature>
<dbReference type="PROSITE" id="PS51183">
    <property type="entry name" value="JMJN"/>
    <property type="match status" value="1"/>
</dbReference>
<protein>
    <submittedName>
        <fullName evidence="6">Transcription factor jumonji (Jmj) family protein</fullName>
    </submittedName>
</protein>
<evidence type="ECO:0000256" key="2">
    <source>
        <dbReference type="ARBA" id="ARBA00023004"/>
    </source>
</evidence>
<dbReference type="InterPro" id="IPR003349">
    <property type="entry name" value="JmjN"/>
</dbReference>
<dbReference type="SMART" id="SM00558">
    <property type="entry name" value="JmjC"/>
    <property type="match status" value="1"/>
</dbReference>
<organism evidence="6 7">
    <name type="scientific">Actinidia rufa</name>
    <dbReference type="NCBI Taxonomy" id="165716"/>
    <lineage>
        <taxon>Eukaryota</taxon>
        <taxon>Viridiplantae</taxon>
        <taxon>Streptophyta</taxon>
        <taxon>Embryophyta</taxon>
        <taxon>Tracheophyta</taxon>
        <taxon>Spermatophyta</taxon>
        <taxon>Magnoliopsida</taxon>
        <taxon>eudicotyledons</taxon>
        <taxon>Gunneridae</taxon>
        <taxon>Pentapetalae</taxon>
        <taxon>asterids</taxon>
        <taxon>Ericales</taxon>
        <taxon>Actinidiaceae</taxon>
        <taxon>Actinidia</taxon>
    </lineage>
</organism>
<keyword evidence="1" id="KW-0479">Metal-binding</keyword>
<evidence type="ECO:0000259" key="4">
    <source>
        <dbReference type="PROSITE" id="PS51183"/>
    </source>
</evidence>
<dbReference type="Pfam" id="PF02373">
    <property type="entry name" value="JmjC"/>
    <property type="match status" value="1"/>
</dbReference>
<dbReference type="GO" id="GO:0000785">
    <property type="term" value="C:chromatin"/>
    <property type="evidence" value="ECO:0007669"/>
    <property type="project" value="TreeGrafter"/>
</dbReference>
<dbReference type="GO" id="GO:0010468">
    <property type="term" value="P:regulation of gene expression"/>
    <property type="evidence" value="ECO:0007669"/>
    <property type="project" value="TreeGrafter"/>
</dbReference>
<dbReference type="Proteomes" id="UP000585474">
    <property type="component" value="Unassembled WGS sequence"/>
</dbReference>
<feature type="region of interest" description="Disordered" evidence="3">
    <location>
        <begin position="716"/>
        <end position="791"/>
    </location>
</feature>
<dbReference type="PROSITE" id="PS51184">
    <property type="entry name" value="JMJC"/>
    <property type="match status" value="1"/>
</dbReference>
<dbReference type="InterPro" id="IPR004198">
    <property type="entry name" value="Znf_C5HC2"/>
</dbReference>
<evidence type="ECO:0000313" key="6">
    <source>
        <dbReference type="EMBL" id="GFZ16592.1"/>
    </source>
</evidence>
<dbReference type="AlphaFoldDB" id="A0A7J0H0N1"/>
<comment type="caution">
    <text evidence="6">The sequence shown here is derived from an EMBL/GenBank/DDBJ whole genome shotgun (WGS) entry which is preliminary data.</text>
</comment>
<dbReference type="InterPro" id="IPR003347">
    <property type="entry name" value="JmjC_dom"/>
</dbReference>
<dbReference type="OrthoDB" id="1678912at2759"/>